<gene>
    <name evidence="3" type="ORF">MCOR_1954</name>
</gene>
<evidence type="ECO:0000256" key="1">
    <source>
        <dbReference type="SAM" id="MobiDB-lite"/>
    </source>
</evidence>
<dbReference type="PANTHER" id="PTHR12419:SF11">
    <property type="entry name" value="OTU DOMAIN-CONTAINING PROTEIN DDB_G0284757"/>
    <property type="match status" value="1"/>
</dbReference>
<dbReference type="InterPro" id="IPR003323">
    <property type="entry name" value="OTU_dom"/>
</dbReference>
<evidence type="ECO:0000259" key="2">
    <source>
        <dbReference type="Pfam" id="PF02338"/>
    </source>
</evidence>
<dbReference type="Pfam" id="PF02338">
    <property type="entry name" value="OTU"/>
    <property type="match status" value="1"/>
</dbReference>
<feature type="compositionally biased region" description="Basic and acidic residues" evidence="1">
    <location>
        <begin position="320"/>
        <end position="402"/>
    </location>
</feature>
<feature type="domain" description="OTU" evidence="2">
    <location>
        <begin position="126"/>
        <end position="214"/>
    </location>
</feature>
<name>A0A6J8A210_MYTCO</name>
<dbReference type="PANTHER" id="PTHR12419">
    <property type="entry name" value="OTU DOMAIN CONTAINING PROTEIN"/>
    <property type="match status" value="1"/>
</dbReference>
<evidence type="ECO:0000313" key="4">
    <source>
        <dbReference type="Proteomes" id="UP000507470"/>
    </source>
</evidence>
<dbReference type="OrthoDB" id="6155433at2759"/>
<evidence type="ECO:0000313" key="3">
    <source>
        <dbReference type="EMBL" id="CAC5358898.1"/>
    </source>
</evidence>
<proteinExistence type="predicted"/>
<dbReference type="Gene3D" id="3.90.70.80">
    <property type="match status" value="1"/>
</dbReference>
<dbReference type="SUPFAM" id="SSF54001">
    <property type="entry name" value="Cysteine proteinases"/>
    <property type="match status" value="1"/>
</dbReference>
<organism evidence="3 4">
    <name type="scientific">Mytilus coruscus</name>
    <name type="common">Sea mussel</name>
    <dbReference type="NCBI Taxonomy" id="42192"/>
    <lineage>
        <taxon>Eukaryota</taxon>
        <taxon>Metazoa</taxon>
        <taxon>Spiralia</taxon>
        <taxon>Lophotrochozoa</taxon>
        <taxon>Mollusca</taxon>
        <taxon>Bivalvia</taxon>
        <taxon>Autobranchia</taxon>
        <taxon>Pteriomorphia</taxon>
        <taxon>Mytilida</taxon>
        <taxon>Mytiloidea</taxon>
        <taxon>Mytilidae</taxon>
        <taxon>Mytilinae</taxon>
        <taxon>Mytilus</taxon>
    </lineage>
</organism>
<sequence>MKQCKKHIYEVGEKGLVRYKTRKNNRLPNKAWALLGTVIKADKRNHKYQVSFVPPYSKVNQKQWFYVSDITGPSLSGHDKQSFNATQRQKKHLNHKSPYYMILTAKDKTCNLMSDFRSTVAFNPIGDGNCQFAAISHQLQSIGIYRSAETLRREVITYIGQTSRLGSADNRVLWSNLLIESRSNCLRRMARTTEFGDQITLQAISDMFNVQIVSTLNHGTTLVRPDGKNTITRHLLIITIGHYPEGQGEHYLSLTYNHNALRRITEDSSQIHWGYDDTDDKHDDTYDEHDDTEDKHDDTDDEHDDTDDKQVDTDDEHDDTDDKHIDTDDEHHNAGDEHHDTDDEHHDTGDEHHDINDEQHDTDDEHHDTGDKQHDTDDEHHDTGDKQHDTDDEHHDTGDEHQ</sequence>
<keyword evidence="4" id="KW-1185">Reference proteome</keyword>
<dbReference type="Proteomes" id="UP000507470">
    <property type="component" value="Unassembled WGS sequence"/>
</dbReference>
<dbReference type="GO" id="GO:0016579">
    <property type="term" value="P:protein deubiquitination"/>
    <property type="evidence" value="ECO:0007669"/>
    <property type="project" value="TreeGrafter"/>
</dbReference>
<protein>
    <recommendedName>
        <fullName evidence="2">OTU domain-containing protein</fullName>
    </recommendedName>
</protein>
<dbReference type="EMBL" id="CACVKT020000414">
    <property type="protein sequence ID" value="CAC5358898.1"/>
    <property type="molecule type" value="Genomic_DNA"/>
</dbReference>
<dbReference type="InterPro" id="IPR038765">
    <property type="entry name" value="Papain-like_cys_pep_sf"/>
</dbReference>
<dbReference type="AlphaFoldDB" id="A0A6J8A210"/>
<reference evidence="3 4" key="1">
    <citation type="submission" date="2020-06" db="EMBL/GenBank/DDBJ databases">
        <authorList>
            <person name="Li R."/>
            <person name="Bekaert M."/>
        </authorList>
    </citation>
    <scope>NUCLEOTIDE SEQUENCE [LARGE SCALE GENOMIC DNA]</scope>
    <source>
        <strain evidence="4">wild</strain>
    </source>
</reference>
<accession>A0A6J8A210</accession>
<dbReference type="CDD" id="cd22758">
    <property type="entry name" value="OTU_232R-like"/>
    <property type="match status" value="1"/>
</dbReference>
<feature type="region of interest" description="Disordered" evidence="1">
    <location>
        <begin position="284"/>
        <end position="402"/>
    </location>
</feature>
<dbReference type="GO" id="GO:0004843">
    <property type="term" value="F:cysteine-type deubiquitinase activity"/>
    <property type="evidence" value="ECO:0007669"/>
    <property type="project" value="TreeGrafter"/>
</dbReference>
<dbReference type="InterPro" id="IPR050704">
    <property type="entry name" value="Peptidase_C85-like"/>
</dbReference>